<dbReference type="EMBL" id="JAGMVJ010000015">
    <property type="protein sequence ID" value="KAH7081069.1"/>
    <property type="molecule type" value="Genomic_DNA"/>
</dbReference>
<keyword evidence="3" id="KW-1185">Reference proteome</keyword>
<protein>
    <submittedName>
        <fullName evidence="2">Uncharacterized protein</fullName>
    </submittedName>
</protein>
<keyword evidence="1" id="KW-0812">Transmembrane</keyword>
<gene>
    <name evidence="2" type="ORF">FB567DRAFT_119402</name>
</gene>
<dbReference type="AlphaFoldDB" id="A0A8K0R308"/>
<evidence type="ECO:0000256" key="1">
    <source>
        <dbReference type="SAM" id="Phobius"/>
    </source>
</evidence>
<keyword evidence="1" id="KW-1133">Transmembrane helix</keyword>
<proteinExistence type="predicted"/>
<dbReference type="Proteomes" id="UP000813461">
    <property type="component" value="Unassembled WGS sequence"/>
</dbReference>
<keyword evidence="1" id="KW-0472">Membrane</keyword>
<comment type="caution">
    <text evidence="2">The sequence shown here is derived from an EMBL/GenBank/DDBJ whole genome shotgun (WGS) entry which is preliminary data.</text>
</comment>
<feature type="transmembrane region" description="Helical" evidence="1">
    <location>
        <begin position="175"/>
        <end position="195"/>
    </location>
</feature>
<evidence type="ECO:0000313" key="3">
    <source>
        <dbReference type="Proteomes" id="UP000813461"/>
    </source>
</evidence>
<organism evidence="2 3">
    <name type="scientific">Paraphoma chrysanthemicola</name>
    <dbReference type="NCBI Taxonomy" id="798071"/>
    <lineage>
        <taxon>Eukaryota</taxon>
        <taxon>Fungi</taxon>
        <taxon>Dikarya</taxon>
        <taxon>Ascomycota</taxon>
        <taxon>Pezizomycotina</taxon>
        <taxon>Dothideomycetes</taxon>
        <taxon>Pleosporomycetidae</taxon>
        <taxon>Pleosporales</taxon>
        <taxon>Pleosporineae</taxon>
        <taxon>Phaeosphaeriaceae</taxon>
        <taxon>Paraphoma</taxon>
    </lineage>
</organism>
<sequence>MHSFKAGQSNEQEKYDDVELGNSQVSVTAPRIESRLHIFTRRPGVFIPMVVAAVVFVALGVLGLVFLPSGHVLAGVTTNDQASSEFSPASTARVTLSDLGLPAKNITTMRRHKQHLRNSNFCDVNVMPKLNLTMPTNMTGHSLNCTMPFNPNKTLANEAVVEVANGTNANDKKRAVIMGAVCGAGGAIIVLFLLYTCRTCRH</sequence>
<evidence type="ECO:0000313" key="2">
    <source>
        <dbReference type="EMBL" id="KAH7081069.1"/>
    </source>
</evidence>
<dbReference type="OrthoDB" id="10368884at2759"/>
<name>A0A8K0R308_9PLEO</name>
<accession>A0A8K0R308</accession>
<feature type="transmembrane region" description="Helical" evidence="1">
    <location>
        <begin position="45"/>
        <end position="67"/>
    </location>
</feature>
<reference evidence="2" key="1">
    <citation type="journal article" date="2021" name="Nat. Commun.">
        <title>Genetic determinants of endophytism in the Arabidopsis root mycobiome.</title>
        <authorList>
            <person name="Mesny F."/>
            <person name="Miyauchi S."/>
            <person name="Thiergart T."/>
            <person name="Pickel B."/>
            <person name="Atanasova L."/>
            <person name="Karlsson M."/>
            <person name="Huettel B."/>
            <person name="Barry K.W."/>
            <person name="Haridas S."/>
            <person name="Chen C."/>
            <person name="Bauer D."/>
            <person name="Andreopoulos W."/>
            <person name="Pangilinan J."/>
            <person name="LaButti K."/>
            <person name="Riley R."/>
            <person name="Lipzen A."/>
            <person name="Clum A."/>
            <person name="Drula E."/>
            <person name="Henrissat B."/>
            <person name="Kohler A."/>
            <person name="Grigoriev I.V."/>
            <person name="Martin F.M."/>
            <person name="Hacquard S."/>
        </authorList>
    </citation>
    <scope>NUCLEOTIDE SEQUENCE</scope>
    <source>
        <strain evidence="2">MPI-SDFR-AT-0120</strain>
    </source>
</reference>